<reference evidence="2" key="2">
    <citation type="submission" date="2020-09" db="EMBL/GenBank/DDBJ databases">
        <authorList>
            <person name="Sun Q."/>
            <person name="Ohkuma M."/>
        </authorList>
    </citation>
    <scope>NUCLEOTIDE SEQUENCE</scope>
    <source>
        <strain evidence="2">JCM 14371</strain>
    </source>
</reference>
<dbReference type="AlphaFoldDB" id="A0A917UPW4"/>
<dbReference type="EMBL" id="BMOE01000004">
    <property type="protein sequence ID" value="GGJ73249.1"/>
    <property type="molecule type" value="Genomic_DNA"/>
</dbReference>
<dbReference type="Gene3D" id="3.10.310.70">
    <property type="match status" value="1"/>
</dbReference>
<dbReference type="InterPro" id="IPR033932">
    <property type="entry name" value="YtcJ-like"/>
</dbReference>
<dbReference type="SUPFAM" id="SSF51556">
    <property type="entry name" value="Metallo-dependent hydrolases"/>
    <property type="match status" value="1"/>
</dbReference>
<dbReference type="Pfam" id="PF07969">
    <property type="entry name" value="Amidohydro_3"/>
    <property type="match status" value="1"/>
</dbReference>
<dbReference type="Gene3D" id="3.20.20.140">
    <property type="entry name" value="Metal-dependent hydrolases"/>
    <property type="match status" value="1"/>
</dbReference>
<dbReference type="SUPFAM" id="SSF51338">
    <property type="entry name" value="Composite domain of metallo-dependent hydrolases"/>
    <property type="match status" value="1"/>
</dbReference>
<gene>
    <name evidence="2" type="ORF">GCM10008939_16970</name>
</gene>
<dbReference type="InterPro" id="IPR013108">
    <property type="entry name" value="Amidohydro_3"/>
</dbReference>
<evidence type="ECO:0000313" key="3">
    <source>
        <dbReference type="Proteomes" id="UP000635726"/>
    </source>
</evidence>
<dbReference type="Proteomes" id="UP000635726">
    <property type="component" value="Unassembled WGS sequence"/>
</dbReference>
<reference evidence="2" key="1">
    <citation type="journal article" date="2014" name="Int. J. Syst. Evol. Microbiol.">
        <title>Complete genome sequence of Corynebacterium casei LMG S-19264T (=DSM 44701T), isolated from a smear-ripened cheese.</title>
        <authorList>
            <consortium name="US DOE Joint Genome Institute (JGI-PGF)"/>
            <person name="Walter F."/>
            <person name="Albersmeier A."/>
            <person name="Kalinowski J."/>
            <person name="Ruckert C."/>
        </authorList>
    </citation>
    <scope>NUCLEOTIDE SEQUENCE</scope>
    <source>
        <strain evidence="2">JCM 14371</strain>
    </source>
</reference>
<accession>A0A917UPW4</accession>
<protein>
    <submittedName>
        <fullName evidence="2">Amidohydrolase</fullName>
    </submittedName>
</protein>
<dbReference type="GO" id="GO:0016810">
    <property type="term" value="F:hydrolase activity, acting on carbon-nitrogen (but not peptide) bonds"/>
    <property type="evidence" value="ECO:0007669"/>
    <property type="project" value="InterPro"/>
</dbReference>
<comment type="caution">
    <text evidence="2">The sequence shown here is derived from an EMBL/GenBank/DDBJ whole genome shotgun (WGS) entry which is preliminary data.</text>
</comment>
<sequence>MSADVVYYGGQVHTLDGRQPTVQAVAARGGRVVATGTLEDLRGLITPSTRLHDLAGAVAVPGLNDAHVHVWKVGQLQTTSLDLRGLTSLDDVYRRVQERAATLAPGQWLVGRGWNEALLGGRPAVAALDAASPRNPLLLTRTCAHIHVLNSEALRRAGVTADTAAPAGGEIDFAGGLLYETAFGLALRVLPTPAQADLEGWILAGLQHLARRGLTSVTDPAVDAPLYAAYRALDAAGRLPIRVNLLYMRRPDGESATYPLPERHHSAFLRCDSVKFFADGGLSGATAALSVPYRNVEPESRGFLRFDTDDLYALALEAQRAGFRIGTHAIGDVAMDQVLGVYRRLHRDTPAGETPIRHRIEHFGLAEPRHLQLARELGVHAVPQAIFLHELRGNFLRYLPDPYLPRTYNLRAMLDAGLNVALSSDGPVVREVSPLVGLQAAVQEPMTPGAGLTPLEALRAYTVGGALAQGDDDNRGRLRPGHWADLTVLNGDPLTHPAPGELQVLGTVVAAREVNAPIDARPA</sequence>
<organism evidence="2 3">
    <name type="scientific">Deinococcus aquiradiocola</name>
    <dbReference type="NCBI Taxonomy" id="393059"/>
    <lineage>
        <taxon>Bacteria</taxon>
        <taxon>Thermotogati</taxon>
        <taxon>Deinococcota</taxon>
        <taxon>Deinococci</taxon>
        <taxon>Deinococcales</taxon>
        <taxon>Deinococcaceae</taxon>
        <taxon>Deinococcus</taxon>
    </lineage>
</organism>
<dbReference type="Gene3D" id="2.30.40.10">
    <property type="entry name" value="Urease, subunit C, domain 1"/>
    <property type="match status" value="1"/>
</dbReference>
<evidence type="ECO:0000259" key="1">
    <source>
        <dbReference type="Pfam" id="PF07969"/>
    </source>
</evidence>
<dbReference type="RefSeq" id="WP_188962250.1">
    <property type="nucleotide sequence ID" value="NZ_BMOE01000004.1"/>
</dbReference>
<evidence type="ECO:0000313" key="2">
    <source>
        <dbReference type="EMBL" id="GGJ73249.1"/>
    </source>
</evidence>
<feature type="domain" description="Amidohydrolase 3" evidence="1">
    <location>
        <begin position="52"/>
        <end position="510"/>
    </location>
</feature>
<dbReference type="CDD" id="cd01300">
    <property type="entry name" value="YtcJ_like"/>
    <property type="match status" value="1"/>
</dbReference>
<dbReference type="PANTHER" id="PTHR22642:SF2">
    <property type="entry name" value="PROTEIN LONG AFTER FAR-RED 3"/>
    <property type="match status" value="1"/>
</dbReference>
<dbReference type="InterPro" id="IPR032466">
    <property type="entry name" value="Metal_Hydrolase"/>
</dbReference>
<dbReference type="InterPro" id="IPR011059">
    <property type="entry name" value="Metal-dep_hydrolase_composite"/>
</dbReference>
<dbReference type="PANTHER" id="PTHR22642">
    <property type="entry name" value="IMIDAZOLONEPROPIONASE"/>
    <property type="match status" value="1"/>
</dbReference>
<proteinExistence type="predicted"/>
<name>A0A917UPW4_9DEIO</name>
<keyword evidence="3" id="KW-1185">Reference proteome</keyword>